<feature type="region of interest" description="Disordered" evidence="1">
    <location>
        <begin position="221"/>
        <end position="264"/>
    </location>
</feature>
<evidence type="ECO:0008006" key="4">
    <source>
        <dbReference type="Google" id="ProtNLM"/>
    </source>
</evidence>
<dbReference type="EMBL" id="JBBJBU010000001">
    <property type="protein sequence ID" value="KAK7208077.1"/>
    <property type="molecule type" value="Genomic_DNA"/>
</dbReference>
<dbReference type="RefSeq" id="XP_064771110.1">
    <property type="nucleotide sequence ID" value="XM_064913946.1"/>
</dbReference>
<dbReference type="Gene3D" id="3.30.420.10">
    <property type="entry name" value="Ribonuclease H-like superfamily/Ribonuclease H"/>
    <property type="match status" value="1"/>
</dbReference>
<name>A0ABR1FEA5_9ASCO</name>
<comment type="caution">
    <text evidence="2">The sequence shown here is derived from an EMBL/GenBank/DDBJ whole genome shotgun (WGS) entry which is preliminary data.</text>
</comment>
<sequence>MKPESSVRGSNNNNDRLEIDLTVHNNFTPQLQTLLTKQKGIKISVAFSNARLRVLIDPSDTASTFISRDAYDRYLAGRELSNAPRFPVLDGYVPQEKVLNTALYGASFRAVTDDSDNDSSEKGAADLTAKVVDRGKQAESNENSMLEIKNYDPDAAIRSISGLFGQGAGGNPADSTMTTTPTTSTATVVETKKSSSNLQSCAELLKSSISDGEWTPIVKMPKQREKEGQQQQQRQEKQPLTEQPDLANQTTHTTSKSNLLSNLPIKLGPSYSKVARQSINTSGIPGATTITPTSTEAGGEAESYKLVARKPKVASLDSLMSNDRDKEQSDRPGSGAKSYGSVASAAQSKSERRPLQSFSWAAVAAGTAENRQIVADTSASSVTPVGEENSPDKVMSDPLPQGHVADPKSEVDRSTATYEKWQDSWRQVSWEDDAGDDFIPMLPEFEVSAETSSILNKDDVSVEDDAAADAEQVQEEVIIEKEEKADDAVTLTEEGSEKGTITVSLGKVSPEGSADDEAKSTPEEDKSMPEEDKTKPGHELKSIPSPIDLEEPIKMATAADSALGVSAEAIVDELLLESSKLHSEQTMTRSEAEAAETDLVTDTIKKLARGLPLPPAGDMSLILQQEDDEGRLTGRNETNWKQLSSVFRPVHMKISWGREVAIPLFFNNTYTTVNAYVVEELIPGKGNAGFDLILGREFLRVNPTLWQHYEEDSGWTCPTTESDLTAATFLENDLVKYPQFKYYDEEAYKGRRWTEARTLYCFIHGYKSKRDKEIKTGESPIFGPNKTESTQNVTRPDIMAGFAVFFSRGSVYNSFGCSGYEFEDADTTLALMQALVQVMSAAKLPQRLVIYTRSTMLCQRFSKLPELVRSRFYVKGEKIPGQSMWETIHGSVNTLRQLGVVSVDLACMRGKKPPIAVKNGLQAAERLARTAAQKMVCYPLEAEAIPSGFDFSKSATACRLEDFERMIKSKTEEETDGEGADRRERAPPTYTIEEVEDAKTGAKKVIVSGDVDPVLDAYRRLTGDWEFDEAVIERMGGLCMQNSLSSSYMTCTTGKTLEQVYREM</sequence>
<dbReference type="InterPro" id="IPR036397">
    <property type="entry name" value="RNaseH_sf"/>
</dbReference>
<protein>
    <recommendedName>
        <fullName evidence="4">Piwi domain-containing protein</fullName>
    </recommendedName>
</protein>
<feature type="compositionally biased region" description="Basic and acidic residues" evidence="1">
    <location>
        <begin position="478"/>
        <end position="487"/>
    </location>
</feature>
<accession>A0ABR1FEA5</accession>
<feature type="region of interest" description="Disordered" evidence="1">
    <location>
        <begin position="162"/>
        <end position="194"/>
    </location>
</feature>
<keyword evidence="3" id="KW-1185">Reference proteome</keyword>
<evidence type="ECO:0000313" key="3">
    <source>
        <dbReference type="Proteomes" id="UP001498771"/>
    </source>
</evidence>
<evidence type="ECO:0000256" key="1">
    <source>
        <dbReference type="SAM" id="MobiDB-lite"/>
    </source>
</evidence>
<feature type="region of interest" description="Disordered" evidence="1">
    <location>
        <begin position="281"/>
        <end position="356"/>
    </location>
</feature>
<feature type="region of interest" description="Disordered" evidence="1">
    <location>
        <begin position="969"/>
        <end position="989"/>
    </location>
</feature>
<feature type="compositionally biased region" description="Polar residues" evidence="1">
    <location>
        <begin position="281"/>
        <end position="296"/>
    </location>
</feature>
<proteinExistence type="predicted"/>
<feature type="compositionally biased region" description="Polar residues" evidence="1">
    <location>
        <begin position="246"/>
        <end position="261"/>
    </location>
</feature>
<feature type="compositionally biased region" description="Low complexity" evidence="1">
    <location>
        <begin position="175"/>
        <end position="189"/>
    </location>
</feature>
<reference evidence="2 3" key="1">
    <citation type="submission" date="2024-03" db="EMBL/GenBank/DDBJ databases">
        <title>Genome-scale model development and genomic sequencing of the oleaginous clade Lipomyces.</title>
        <authorList>
            <consortium name="Lawrence Berkeley National Laboratory"/>
            <person name="Czajka J.J."/>
            <person name="Han Y."/>
            <person name="Kim J."/>
            <person name="Mondo S.J."/>
            <person name="Hofstad B.A."/>
            <person name="Robles A."/>
            <person name="Haridas S."/>
            <person name="Riley R."/>
            <person name="LaButti K."/>
            <person name="Pangilinan J."/>
            <person name="Andreopoulos W."/>
            <person name="Lipzen A."/>
            <person name="Yan J."/>
            <person name="Wang M."/>
            <person name="Ng V."/>
            <person name="Grigoriev I.V."/>
            <person name="Spatafora J.W."/>
            <person name="Magnuson J.K."/>
            <person name="Baker S.E."/>
            <person name="Pomraning K.R."/>
        </authorList>
    </citation>
    <scope>NUCLEOTIDE SEQUENCE [LARGE SCALE GENOMIC DNA]</scope>
    <source>
        <strain evidence="2 3">Phaff 52-87</strain>
    </source>
</reference>
<feature type="region of interest" description="Disordered" evidence="1">
    <location>
        <begin position="450"/>
        <end position="545"/>
    </location>
</feature>
<feature type="compositionally biased region" description="Basic and acidic residues" evidence="1">
    <location>
        <begin position="516"/>
        <end position="541"/>
    </location>
</feature>
<feature type="compositionally biased region" description="Acidic residues" evidence="1">
    <location>
        <begin position="461"/>
        <end position="474"/>
    </location>
</feature>
<gene>
    <name evidence="2" type="ORF">BZA70DRAFT_287400</name>
</gene>
<feature type="compositionally biased region" description="Basic and acidic residues" evidence="1">
    <location>
        <begin position="222"/>
        <end position="239"/>
    </location>
</feature>
<dbReference type="Proteomes" id="UP001498771">
    <property type="component" value="Unassembled WGS sequence"/>
</dbReference>
<feature type="region of interest" description="Disordered" evidence="1">
    <location>
        <begin position="374"/>
        <end position="414"/>
    </location>
</feature>
<organism evidence="2 3">
    <name type="scientific">Myxozyma melibiosi</name>
    <dbReference type="NCBI Taxonomy" id="54550"/>
    <lineage>
        <taxon>Eukaryota</taxon>
        <taxon>Fungi</taxon>
        <taxon>Dikarya</taxon>
        <taxon>Ascomycota</taxon>
        <taxon>Saccharomycotina</taxon>
        <taxon>Lipomycetes</taxon>
        <taxon>Lipomycetales</taxon>
        <taxon>Lipomycetaceae</taxon>
        <taxon>Myxozyma</taxon>
    </lineage>
</organism>
<dbReference type="GeneID" id="90039458"/>
<evidence type="ECO:0000313" key="2">
    <source>
        <dbReference type="EMBL" id="KAK7208077.1"/>
    </source>
</evidence>